<evidence type="ECO:0000313" key="3">
    <source>
        <dbReference type="EMBL" id="MEU3714136.1"/>
    </source>
</evidence>
<sequence>MATHPPQPLTTGTPRPPAPAAAPARPTGPAGRTGPAALAAPALAGPGDTAAATARPALSRLPGGGTDAARWTSGPTFRVIFAGSLLACACGVAPGGATAHAAEAPPGGVPAHTAPADRAPADRPPAAAPGERDPHTAPRTVTAGHPGPAGAQRPAAGAPSAPSAPPRARPARPQALADAGQGPMPTLALAAVVLLVGGAGLVTAARRLRG</sequence>
<accession>A0ABV2Z928</accession>
<feature type="transmembrane region" description="Helical" evidence="2">
    <location>
        <begin position="187"/>
        <end position="205"/>
    </location>
</feature>
<protein>
    <submittedName>
        <fullName evidence="3">Uncharacterized protein</fullName>
    </submittedName>
</protein>
<keyword evidence="2" id="KW-0472">Membrane</keyword>
<feature type="compositionally biased region" description="Low complexity" evidence="1">
    <location>
        <begin position="143"/>
        <end position="161"/>
    </location>
</feature>
<dbReference type="EMBL" id="JBEZVI010000035">
    <property type="protein sequence ID" value="MEU3714136.1"/>
    <property type="molecule type" value="Genomic_DNA"/>
</dbReference>
<feature type="compositionally biased region" description="Low complexity" evidence="1">
    <location>
        <begin position="21"/>
        <end position="51"/>
    </location>
</feature>
<organism evidence="3 4">
    <name type="scientific">Streptomyces catenulae</name>
    <dbReference type="NCBI Taxonomy" id="66875"/>
    <lineage>
        <taxon>Bacteria</taxon>
        <taxon>Bacillati</taxon>
        <taxon>Actinomycetota</taxon>
        <taxon>Actinomycetes</taxon>
        <taxon>Kitasatosporales</taxon>
        <taxon>Streptomycetaceae</taxon>
        <taxon>Streptomyces</taxon>
    </lineage>
</organism>
<evidence type="ECO:0000256" key="1">
    <source>
        <dbReference type="SAM" id="MobiDB-lite"/>
    </source>
</evidence>
<dbReference type="Proteomes" id="UP001550853">
    <property type="component" value="Unassembled WGS sequence"/>
</dbReference>
<evidence type="ECO:0000313" key="4">
    <source>
        <dbReference type="Proteomes" id="UP001550853"/>
    </source>
</evidence>
<proteinExistence type="predicted"/>
<reference evidence="3 4" key="1">
    <citation type="submission" date="2024-06" db="EMBL/GenBank/DDBJ databases">
        <title>The Natural Products Discovery Center: Release of the First 8490 Sequenced Strains for Exploring Actinobacteria Biosynthetic Diversity.</title>
        <authorList>
            <person name="Kalkreuter E."/>
            <person name="Kautsar S.A."/>
            <person name="Yang D."/>
            <person name="Bader C.D."/>
            <person name="Teijaro C.N."/>
            <person name="Fluegel L."/>
            <person name="Davis C.M."/>
            <person name="Simpson J.R."/>
            <person name="Lauterbach L."/>
            <person name="Steele A.D."/>
            <person name="Gui C."/>
            <person name="Meng S."/>
            <person name="Li G."/>
            <person name="Viehrig K."/>
            <person name="Ye F."/>
            <person name="Su P."/>
            <person name="Kiefer A.F."/>
            <person name="Nichols A."/>
            <person name="Cepeda A.J."/>
            <person name="Yan W."/>
            <person name="Fan B."/>
            <person name="Jiang Y."/>
            <person name="Adhikari A."/>
            <person name="Zheng C.-J."/>
            <person name="Schuster L."/>
            <person name="Cowan T.M."/>
            <person name="Smanski M.J."/>
            <person name="Chevrette M.G."/>
            <person name="De Carvalho L.P.S."/>
            <person name="Shen B."/>
        </authorList>
    </citation>
    <scope>NUCLEOTIDE SEQUENCE [LARGE SCALE GENOMIC DNA]</scope>
    <source>
        <strain evidence="3 4">NPDC033039</strain>
    </source>
</reference>
<comment type="caution">
    <text evidence="3">The sequence shown here is derived from an EMBL/GenBank/DDBJ whole genome shotgun (WGS) entry which is preliminary data.</text>
</comment>
<feature type="compositionally biased region" description="Low complexity" evidence="1">
    <location>
        <begin position="96"/>
        <end position="121"/>
    </location>
</feature>
<keyword evidence="4" id="KW-1185">Reference proteome</keyword>
<feature type="compositionally biased region" description="Pro residues" evidence="1">
    <location>
        <begin position="1"/>
        <end position="20"/>
    </location>
</feature>
<keyword evidence="2" id="KW-1133">Transmembrane helix</keyword>
<dbReference type="RefSeq" id="WP_030283297.1">
    <property type="nucleotide sequence ID" value="NZ_JBEZVI010000035.1"/>
</dbReference>
<gene>
    <name evidence="3" type="ORF">AB0E61_29055</name>
</gene>
<keyword evidence="2" id="KW-0812">Transmembrane</keyword>
<evidence type="ECO:0000256" key="2">
    <source>
        <dbReference type="SAM" id="Phobius"/>
    </source>
</evidence>
<name>A0ABV2Z928_9ACTN</name>
<feature type="region of interest" description="Disordered" evidence="1">
    <location>
        <begin position="96"/>
        <end position="181"/>
    </location>
</feature>
<feature type="region of interest" description="Disordered" evidence="1">
    <location>
        <begin position="1"/>
        <end position="51"/>
    </location>
</feature>